<dbReference type="VEuPathDB" id="VectorBase:LLONM1_004238"/>
<dbReference type="Pfam" id="PF04042">
    <property type="entry name" value="DNA_pol_E_B"/>
    <property type="match status" value="1"/>
</dbReference>
<keyword evidence="8" id="KW-1185">Reference proteome</keyword>
<reference evidence="7" key="1">
    <citation type="submission" date="2020-05" db="UniProtKB">
        <authorList>
            <consortium name="EnsemblMetazoa"/>
        </authorList>
    </citation>
    <scope>IDENTIFICATION</scope>
    <source>
        <strain evidence="7">Jacobina</strain>
    </source>
</reference>
<evidence type="ECO:0000313" key="8">
    <source>
        <dbReference type="Proteomes" id="UP000092461"/>
    </source>
</evidence>
<dbReference type="EnsemblMetazoa" id="LLOJ001327-RA">
    <property type="protein sequence ID" value="LLOJ001327-PA"/>
    <property type="gene ID" value="LLOJ001327"/>
</dbReference>
<dbReference type="EMBL" id="AJWK01004781">
    <property type="status" value="NOT_ANNOTATED_CDS"/>
    <property type="molecule type" value="Genomic_DNA"/>
</dbReference>
<dbReference type="GO" id="GO:0005658">
    <property type="term" value="C:alpha DNA polymerase:primase complex"/>
    <property type="evidence" value="ECO:0007669"/>
    <property type="project" value="TreeGrafter"/>
</dbReference>
<sequence>LKPDVLILIGPFVDVNNSCIADGLLAESFDSFFQKLIQGVVSSVGEHVEILIVSSQRDAHSSMVYPTEPYSIPNKPKNVTFLPDPCCVEISGVKFGITSTDIVRHIAEEEFTKNVAVDQVKRIVGYLINQKSFYPLDPPADGVNLDTMLSERFAKLRTVPHVLVLPSDLKCFARDVNGVLAVNPGRIVDTKRGTFARLVVTPPGEGAIPKDYMACRIMRV</sequence>
<feature type="domain" description="DNA polymerase alpha/delta/epsilon subunit B" evidence="6">
    <location>
        <begin position="2"/>
        <end position="173"/>
    </location>
</feature>
<organism evidence="7 8">
    <name type="scientific">Lutzomyia longipalpis</name>
    <name type="common">Sand fly</name>
    <dbReference type="NCBI Taxonomy" id="7200"/>
    <lineage>
        <taxon>Eukaryota</taxon>
        <taxon>Metazoa</taxon>
        <taxon>Ecdysozoa</taxon>
        <taxon>Arthropoda</taxon>
        <taxon>Hexapoda</taxon>
        <taxon>Insecta</taxon>
        <taxon>Pterygota</taxon>
        <taxon>Neoptera</taxon>
        <taxon>Endopterygota</taxon>
        <taxon>Diptera</taxon>
        <taxon>Nematocera</taxon>
        <taxon>Psychodoidea</taxon>
        <taxon>Psychodidae</taxon>
        <taxon>Lutzomyia</taxon>
        <taxon>Lutzomyia</taxon>
    </lineage>
</organism>
<comment type="subcellular location">
    <subcellularLocation>
        <location evidence="1">Nucleus</location>
    </subcellularLocation>
</comment>
<evidence type="ECO:0000256" key="1">
    <source>
        <dbReference type="ARBA" id="ARBA00004123"/>
    </source>
</evidence>
<evidence type="ECO:0000256" key="5">
    <source>
        <dbReference type="ARBA" id="ARBA00023242"/>
    </source>
</evidence>
<dbReference type="Proteomes" id="UP000092461">
    <property type="component" value="Unassembled WGS sequence"/>
</dbReference>
<dbReference type="GO" id="GO:0006270">
    <property type="term" value="P:DNA replication initiation"/>
    <property type="evidence" value="ECO:0007669"/>
    <property type="project" value="TreeGrafter"/>
</dbReference>
<dbReference type="AlphaFoldDB" id="A0A1B0CB28"/>
<proteinExistence type="inferred from homology"/>
<evidence type="ECO:0000256" key="3">
    <source>
        <dbReference type="ARBA" id="ARBA00018596"/>
    </source>
</evidence>
<comment type="similarity">
    <text evidence="2">Belongs to the DNA polymerase alpha subunit B family.</text>
</comment>
<dbReference type="InterPro" id="IPR007185">
    <property type="entry name" value="DNA_pol_a/d/e_bsu"/>
</dbReference>
<evidence type="ECO:0000313" key="7">
    <source>
        <dbReference type="EnsemblMetazoa" id="LLOJ001327-PA"/>
    </source>
</evidence>
<dbReference type="InterPro" id="IPR016722">
    <property type="entry name" value="DNA_pol_alpha_bsu"/>
</dbReference>
<dbReference type="GO" id="GO:0003677">
    <property type="term" value="F:DNA binding"/>
    <property type="evidence" value="ECO:0007669"/>
    <property type="project" value="InterPro"/>
</dbReference>
<dbReference type="VEuPathDB" id="VectorBase:LLOJ001327"/>
<evidence type="ECO:0000259" key="6">
    <source>
        <dbReference type="Pfam" id="PF04042"/>
    </source>
</evidence>
<name>A0A1B0CB28_LUTLO</name>
<evidence type="ECO:0000256" key="4">
    <source>
        <dbReference type="ARBA" id="ARBA00022705"/>
    </source>
</evidence>
<keyword evidence="4" id="KW-0235">DNA replication</keyword>
<protein>
    <recommendedName>
        <fullName evidence="3">DNA polymerase alpha subunit B</fullName>
    </recommendedName>
</protein>
<accession>A0A1B0CB28</accession>
<dbReference type="PANTHER" id="PTHR23061">
    <property type="entry name" value="DNA POLYMERASE 2 ALPHA 70 KDA SUBUNIT"/>
    <property type="match status" value="1"/>
</dbReference>
<dbReference type="PANTHER" id="PTHR23061:SF12">
    <property type="entry name" value="DNA POLYMERASE ALPHA SUBUNIT B"/>
    <property type="match status" value="1"/>
</dbReference>
<evidence type="ECO:0000256" key="2">
    <source>
        <dbReference type="ARBA" id="ARBA00007299"/>
    </source>
</evidence>
<dbReference type="Gene3D" id="3.60.21.60">
    <property type="match status" value="2"/>
</dbReference>
<keyword evidence="5" id="KW-0539">Nucleus</keyword>